<dbReference type="AlphaFoldDB" id="A0A4R0G3L8"/>
<reference evidence="2 4" key="1">
    <citation type="submission" date="2019-02" db="EMBL/GenBank/DDBJ databases">
        <title>The draft genome of Enterobacter spp. strains.</title>
        <authorList>
            <person name="Wang C."/>
            <person name="Feng Y."/>
            <person name="Zong Z."/>
        </authorList>
    </citation>
    <scope>NUCLEOTIDE SEQUENCE [LARGE SCALE GENOMIC DNA]</scope>
    <source>
        <strain evidence="2 4">WCHEW120002</strain>
    </source>
</reference>
<organism evidence="2 4">
    <name type="scientific">Enterobacter wuhouensis</name>
    <dbReference type="NCBI Taxonomy" id="2529381"/>
    <lineage>
        <taxon>Bacteria</taxon>
        <taxon>Pseudomonadati</taxon>
        <taxon>Pseudomonadota</taxon>
        <taxon>Gammaproteobacteria</taxon>
        <taxon>Enterobacterales</taxon>
        <taxon>Enterobacteriaceae</taxon>
        <taxon>Enterobacter</taxon>
    </lineage>
</organism>
<keyword evidence="5" id="KW-1185">Reference proteome</keyword>
<protein>
    <recommendedName>
        <fullName evidence="6">YceI family protein</fullName>
    </recommendedName>
</protein>
<dbReference type="RefSeq" id="WP_131635597.1">
    <property type="nucleotide sequence ID" value="NZ_CP142124.1"/>
</dbReference>
<sequence>MSLNNVRKCALMIALLCGASTLPAVAQADDGDCEMMSAVKKVDYGRYRKEDMRRTSAEHIGKVYNGYASVTREFQVSVMCPDARKMRISINGAARQNMAYRFTDYGAMKIEFKEGRVDGSSVQLAAVDIGAVNVQGGASQVTLKPEKALAAVNGTEVAGEQFTATMMITTYLSEKAFSVTNTTNFDETLTLSVDTLPAH</sequence>
<evidence type="ECO:0000313" key="3">
    <source>
        <dbReference type="EMBL" id="WRW31484.1"/>
    </source>
</evidence>
<evidence type="ECO:0000313" key="2">
    <source>
        <dbReference type="EMBL" id="TCB89311.1"/>
    </source>
</evidence>
<accession>A0A4R0G3L8</accession>
<proteinExistence type="predicted"/>
<evidence type="ECO:0000313" key="5">
    <source>
        <dbReference type="Proteomes" id="UP001330482"/>
    </source>
</evidence>
<name>A0A4R0G3L8_9ENTR</name>
<evidence type="ECO:0000313" key="4">
    <source>
        <dbReference type="Proteomes" id="UP000291424"/>
    </source>
</evidence>
<dbReference type="EMBL" id="CP142124">
    <property type="protein sequence ID" value="WRW31484.1"/>
    <property type="molecule type" value="Genomic_DNA"/>
</dbReference>
<keyword evidence="1" id="KW-0732">Signal</keyword>
<dbReference type="Proteomes" id="UP000291424">
    <property type="component" value="Unassembled WGS sequence"/>
</dbReference>
<gene>
    <name evidence="2" type="ORF">E0L20_20725</name>
    <name evidence="3" type="ORF">VPX56_22580</name>
</gene>
<reference evidence="3 5" key="2">
    <citation type="submission" date="2024-01" db="EMBL/GenBank/DDBJ databases">
        <title>AV1 has a protective and therapeutic effect against plant viruses.</title>
        <authorList>
            <person name="Wang F."/>
        </authorList>
    </citation>
    <scope>NUCLEOTIDE SEQUENCE [LARGE SCALE GENOMIC DNA]</scope>
    <source>
        <strain evidence="3 5">AV1</strain>
    </source>
</reference>
<evidence type="ECO:0008006" key="6">
    <source>
        <dbReference type="Google" id="ProtNLM"/>
    </source>
</evidence>
<feature type="chain" id="PRO_5020550148" description="YceI family protein" evidence="1">
    <location>
        <begin position="29"/>
        <end position="199"/>
    </location>
</feature>
<dbReference type="OrthoDB" id="6602167at2"/>
<feature type="signal peptide" evidence="1">
    <location>
        <begin position="1"/>
        <end position="28"/>
    </location>
</feature>
<evidence type="ECO:0000256" key="1">
    <source>
        <dbReference type="SAM" id="SignalP"/>
    </source>
</evidence>
<dbReference type="EMBL" id="SJOO01000013">
    <property type="protein sequence ID" value="TCB89311.1"/>
    <property type="molecule type" value="Genomic_DNA"/>
</dbReference>
<dbReference type="Proteomes" id="UP001330482">
    <property type="component" value="Chromosome"/>
</dbReference>